<organism evidence="1 2">
    <name type="scientific">Camellia lanceoleosa</name>
    <dbReference type="NCBI Taxonomy" id="1840588"/>
    <lineage>
        <taxon>Eukaryota</taxon>
        <taxon>Viridiplantae</taxon>
        <taxon>Streptophyta</taxon>
        <taxon>Embryophyta</taxon>
        <taxon>Tracheophyta</taxon>
        <taxon>Spermatophyta</taxon>
        <taxon>Magnoliopsida</taxon>
        <taxon>eudicotyledons</taxon>
        <taxon>Gunneridae</taxon>
        <taxon>Pentapetalae</taxon>
        <taxon>asterids</taxon>
        <taxon>Ericales</taxon>
        <taxon>Theaceae</taxon>
        <taxon>Camellia</taxon>
    </lineage>
</organism>
<protein>
    <submittedName>
        <fullName evidence="1">Disease resistance protein</fullName>
    </submittedName>
</protein>
<evidence type="ECO:0000313" key="1">
    <source>
        <dbReference type="EMBL" id="KAI7997473.1"/>
    </source>
</evidence>
<reference evidence="1 2" key="1">
    <citation type="journal article" date="2022" name="Plant J.">
        <title>Chromosome-level genome of Camellia lanceoleosa provides a valuable resource for understanding genome evolution and self-incompatibility.</title>
        <authorList>
            <person name="Gong W."/>
            <person name="Xiao S."/>
            <person name="Wang L."/>
            <person name="Liao Z."/>
            <person name="Chang Y."/>
            <person name="Mo W."/>
            <person name="Hu G."/>
            <person name="Li W."/>
            <person name="Zhao G."/>
            <person name="Zhu H."/>
            <person name="Hu X."/>
            <person name="Ji K."/>
            <person name="Xiang X."/>
            <person name="Song Q."/>
            <person name="Yuan D."/>
            <person name="Jin S."/>
            <person name="Zhang L."/>
        </authorList>
    </citation>
    <scope>NUCLEOTIDE SEQUENCE [LARGE SCALE GENOMIC DNA]</scope>
    <source>
        <strain evidence="1">SQ_2022a</strain>
    </source>
</reference>
<gene>
    <name evidence="1" type="ORF">LOK49_LG10G02700</name>
</gene>
<accession>A0ACC0GA56</accession>
<dbReference type="Proteomes" id="UP001060215">
    <property type="component" value="Chromosome 10"/>
</dbReference>
<sequence>MAEYRALEKIFSIIGAMTGSYMRSVERIIEHLKDQVETLVTVRDNLQLQVDEAEKNGEIINSAVKTWINHVPEVIADIERFIDEKEEFKNGFLGRSWDWNGQLLLWKKAQGIQVVVDELFLSTSTFHRVSHPAPLVGIVSIVPTGSLEFNSRTSSMKEVMETLRDDEINIIGICGMGGIGKTTMVKDVAIRAKNENLFDEIVMAVVSQSPDLRNIQGQIAENLGLRLGEETLFGRSTRLRQRLANGKRILLVLDDVWEWLNLQDIGIPFWGENRGCKVVLTSRSLDVCIGMGSQKNIEVKTLAGEESWHLFKEMVSDSVVDTPDMQPIAEQVVKRMPRFAACTHYYWKGTKT</sequence>
<proteinExistence type="predicted"/>
<keyword evidence="2" id="KW-1185">Reference proteome</keyword>
<comment type="caution">
    <text evidence="1">The sequence shown here is derived from an EMBL/GenBank/DDBJ whole genome shotgun (WGS) entry which is preliminary data.</text>
</comment>
<dbReference type="EMBL" id="CM045767">
    <property type="protein sequence ID" value="KAI7997473.1"/>
    <property type="molecule type" value="Genomic_DNA"/>
</dbReference>
<evidence type="ECO:0000313" key="2">
    <source>
        <dbReference type="Proteomes" id="UP001060215"/>
    </source>
</evidence>
<name>A0ACC0GA56_9ERIC</name>